<dbReference type="AlphaFoldDB" id="A0A1N7M4I3"/>
<dbReference type="EMBL" id="FTOM01000005">
    <property type="protein sequence ID" value="SIS80952.1"/>
    <property type="molecule type" value="Genomic_DNA"/>
</dbReference>
<reference evidence="2" key="1">
    <citation type="submission" date="2017-01" db="EMBL/GenBank/DDBJ databases">
        <authorList>
            <person name="Varghese N."/>
            <person name="Submissions S."/>
        </authorList>
    </citation>
    <scope>NUCLEOTIDE SEQUENCE [LARGE SCALE GENOMIC DNA]</scope>
    <source>
        <strain evidence="2">DSM 18714</strain>
    </source>
</reference>
<dbReference type="OrthoDB" id="7063799at2"/>
<gene>
    <name evidence="1" type="ORF">SAMN05421795_105177</name>
</gene>
<dbReference type="RefSeq" id="WP_076366224.1">
    <property type="nucleotide sequence ID" value="NZ_FTOM01000005.1"/>
</dbReference>
<keyword evidence="2" id="KW-1185">Reference proteome</keyword>
<dbReference type="Proteomes" id="UP000186098">
    <property type="component" value="Unassembled WGS sequence"/>
</dbReference>
<accession>A0A1N7M4I3</accession>
<evidence type="ECO:0008006" key="3">
    <source>
        <dbReference type="Google" id="ProtNLM"/>
    </source>
</evidence>
<evidence type="ECO:0000313" key="1">
    <source>
        <dbReference type="EMBL" id="SIS80952.1"/>
    </source>
</evidence>
<sequence length="286" mass="31429">MTDRLTSTSNGTHAHGDWMAEGRGLLASAEETRALWERRRSAFSAELKAAGRFDSRRHAELYTQVYALPRAAMLLLGQAAEMFAKAGLTRAYAQCPGALFDRDLKTFGHDLPKLAREIAFPARGADPANLTQLHRMVLVDARYPLAPAARPEWAAQANARTDAIWPEAQWAALRDLVARLQAHAGRIDHDPACPASIRRHDLADGGYVVFRTGGHLPDRITFRMEAAQRQPGKASPAAIAALLARLDPADGGPPFDRAAFRARARLIEDGLNDRGQARTWRHPPAR</sequence>
<proteinExistence type="predicted"/>
<organism evidence="1 2">
    <name type="scientific">Phaeovulum vinaykumarii</name>
    <dbReference type="NCBI Taxonomy" id="407234"/>
    <lineage>
        <taxon>Bacteria</taxon>
        <taxon>Pseudomonadati</taxon>
        <taxon>Pseudomonadota</taxon>
        <taxon>Alphaproteobacteria</taxon>
        <taxon>Rhodobacterales</taxon>
        <taxon>Paracoccaceae</taxon>
        <taxon>Phaeovulum</taxon>
    </lineage>
</organism>
<name>A0A1N7M4I3_9RHOB</name>
<protein>
    <recommendedName>
        <fullName evidence="3">HEPN domain-containing protein</fullName>
    </recommendedName>
</protein>
<evidence type="ECO:0000313" key="2">
    <source>
        <dbReference type="Proteomes" id="UP000186098"/>
    </source>
</evidence>